<gene>
    <name evidence="5" type="ORF">TREES_T100016623</name>
</gene>
<dbReference type="STRING" id="246437.L9LBC0"/>
<dbReference type="AlphaFoldDB" id="L9LBC0"/>
<dbReference type="SUPFAM" id="SSF56053">
    <property type="entry name" value="Ribosomal protein L6"/>
    <property type="match status" value="1"/>
</dbReference>
<proteinExistence type="inferred from homology"/>
<dbReference type="EMBL" id="KB320474">
    <property type="protein sequence ID" value="ELW71022.1"/>
    <property type="molecule type" value="Genomic_DNA"/>
</dbReference>
<dbReference type="InterPro" id="IPR027417">
    <property type="entry name" value="P-loop_NTPase"/>
</dbReference>
<dbReference type="GO" id="GO:0006412">
    <property type="term" value="P:translation"/>
    <property type="evidence" value="ECO:0007669"/>
    <property type="project" value="InterPro"/>
</dbReference>
<reference evidence="6" key="1">
    <citation type="submission" date="2012-07" db="EMBL/GenBank/DDBJ databases">
        <title>Genome of the Chinese tree shrew, a rising model animal genetically related to primates.</title>
        <authorList>
            <person name="Zhang G."/>
            <person name="Fan Y."/>
            <person name="Yao Y."/>
            <person name="Huang Z."/>
        </authorList>
    </citation>
    <scope>NUCLEOTIDE SEQUENCE [LARGE SCALE GENOMIC DNA]</scope>
</reference>
<evidence type="ECO:0000259" key="4">
    <source>
        <dbReference type="Pfam" id="PF00685"/>
    </source>
</evidence>
<evidence type="ECO:0000256" key="2">
    <source>
        <dbReference type="ARBA" id="ARBA00022679"/>
    </source>
</evidence>
<dbReference type="Gene3D" id="3.40.50.300">
    <property type="entry name" value="P-loop containing nucleotide triphosphate hydrolases"/>
    <property type="match status" value="1"/>
</dbReference>
<evidence type="ECO:0000256" key="3">
    <source>
        <dbReference type="RuleBase" id="RU361155"/>
    </source>
</evidence>
<accession>L9LBC0</accession>
<reference evidence="6" key="2">
    <citation type="journal article" date="2013" name="Nat. Commun.">
        <title>Genome of the Chinese tree shrew.</title>
        <authorList>
            <person name="Fan Y."/>
            <person name="Huang Z.Y."/>
            <person name="Cao C.C."/>
            <person name="Chen C.S."/>
            <person name="Chen Y.X."/>
            <person name="Fan D.D."/>
            <person name="He J."/>
            <person name="Hou H.L."/>
            <person name="Hu L."/>
            <person name="Hu X.T."/>
            <person name="Jiang X.T."/>
            <person name="Lai R."/>
            <person name="Lang Y.S."/>
            <person name="Liang B."/>
            <person name="Liao S.G."/>
            <person name="Mu D."/>
            <person name="Ma Y.Y."/>
            <person name="Niu Y.Y."/>
            <person name="Sun X.Q."/>
            <person name="Xia J.Q."/>
            <person name="Xiao J."/>
            <person name="Xiong Z.Q."/>
            <person name="Xu L."/>
            <person name="Yang L."/>
            <person name="Zhang Y."/>
            <person name="Zhao W."/>
            <person name="Zhao X.D."/>
            <person name="Zheng Y.T."/>
            <person name="Zhou J.M."/>
            <person name="Zhu Y.B."/>
            <person name="Zhang G.J."/>
            <person name="Wang J."/>
            <person name="Yao Y.G."/>
        </authorList>
    </citation>
    <scope>NUCLEOTIDE SEQUENCE [LARGE SCALE GENOMIC DNA]</scope>
</reference>
<keyword evidence="2 3" id="KW-0808">Transferase</keyword>
<dbReference type="Gene3D" id="3.90.930.12">
    <property type="entry name" value="Ribosomal protein L6, alpha-beta domain"/>
    <property type="match status" value="1"/>
</dbReference>
<dbReference type="InterPro" id="IPR036789">
    <property type="entry name" value="Ribosomal_uL6-like_a/b-dom_sf"/>
</dbReference>
<dbReference type="Proteomes" id="UP000011518">
    <property type="component" value="Unassembled WGS sequence"/>
</dbReference>
<keyword evidence="6" id="KW-1185">Reference proteome</keyword>
<dbReference type="InParanoid" id="L9LBC0"/>
<dbReference type="GO" id="GO:0019843">
    <property type="term" value="F:rRNA binding"/>
    <property type="evidence" value="ECO:0007669"/>
    <property type="project" value="InterPro"/>
</dbReference>
<evidence type="ECO:0000256" key="1">
    <source>
        <dbReference type="ARBA" id="ARBA00005771"/>
    </source>
</evidence>
<dbReference type="GO" id="GO:0005840">
    <property type="term" value="C:ribosome"/>
    <property type="evidence" value="ECO:0007669"/>
    <property type="project" value="InterPro"/>
</dbReference>
<dbReference type="GO" id="GO:0003735">
    <property type="term" value="F:structural constituent of ribosome"/>
    <property type="evidence" value="ECO:0007669"/>
    <property type="project" value="InterPro"/>
</dbReference>
<evidence type="ECO:0000313" key="6">
    <source>
        <dbReference type="Proteomes" id="UP000011518"/>
    </source>
</evidence>
<dbReference type="PANTHER" id="PTHR11783">
    <property type="entry name" value="SULFOTRANSFERASE SULT"/>
    <property type="match status" value="1"/>
</dbReference>
<dbReference type="SUPFAM" id="SSF52540">
    <property type="entry name" value="P-loop containing nucleoside triphosphate hydrolases"/>
    <property type="match status" value="1"/>
</dbReference>
<dbReference type="EC" id="2.8.2.-" evidence="3"/>
<evidence type="ECO:0000313" key="5">
    <source>
        <dbReference type="EMBL" id="ELW71022.1"/>
    </source>
</evidence>
<dbReference type="GO" id="GO:0008146">
    <property type="term" value="F:sulfotransferase activity"/>
    <property type="evidence" value="ECO:0007669"/>
    <property type="project" value="InterPro"/>
</dbReference>
<dbReference type="InterPro" id="IPR000863">
    <property type="entry name" value="Sulfotransferase_dom"/>
</dbReference>
<comment type="similarity">
    <text evidence="1 3">Belongs to the sulfotransferase 1 family.</text>
</comment>
<dbReference type="eggNOG" id="KOG1584">
    <property type="taxonomic scope" value="Eukaryota"/>
</dbReference>
<feature type="domain" description="Sulfotransferase" evidence="4">
    <location>
        <begin position="114"/>
        <end position="203"/>
    </location>
</feature>
<organism evidence="5 6">
    <name type="scientific">Tupaia chinensis</name>
    <name type="common">Chinese tree shrew</name>
    <name type="synonym">Tupaia belangeri chinensis</name>
    <dbReference type="NCBI Taxonomy" id="246437"/>
    <lineage>
        <taxon>Eukaryota</taxon>
        <taxon>Metazoa</taxon>
        <taxon>Chordata</taxon>
        <taxon>Craniata</taxon>
        <taxon>Vertebrata</taxon>
        <taxon>Euteleostomi</taxon>
        <taxon>Mammalia</taxon>
        <taxon>Eutheria</taxon>
        <taxon>Euarchontoglires</taxon>
        <taxon>Scandentia</taxon>
        <taxon>Tupaiidae</taxon>
        <taxon>Tupaia</taxon>
    </lineage>
</organism>
<dbReference type="Pfam" id="PF00685">
    <property type="entry name" value="Sulfotransfer_1"/>
    <property type="match status" value="1"/>
</dbReference>
<sequence length="211" mass="24436">MKTILSNQTVDIPKNIHITLKGCTIIMKGPRGILRRDFNHINIELSLLGKKKKRQHQEGEIFDTEKENYEIPEQCKIDPKALDSQILPKIKAVPQLQDYLISVFALTNGVYPHKLDTRSAVEKICQFLGEKLEPEEVNLVLKYSSFQAMKENKMSNYSLLHGQYMNSNTLIVRKGICEDWKNHFTVAQAEAFDKIFQEKMANLPQELFLWD</sequence>
<name>L9LBC0_TUPCH</name>
<protein>
    <recommendedName>
        <fullName evidence="3">Sulfotransferase</fullName>
        <ecNumber evidence="3">2.8.2.-</ecNumber>
    </recommendedName>
</protein>